<keyword evidence="2" id="KW-1185">Reference proteome</keyword>
<name>A0A087TDK2_STEMI</name>
<dbReference type="AlphaFoldDB" id="A0A087TDK2"/>
<dbReference type="OrthoDB" id="15794at2759"/>
<dbReference type="OMA" id="AWECISH"/>
<dbReference type="EMBL" id="KK114734">
    <property type="protein sequence ID" value="KFM63191.1"/>
    <property type="molecule type" value="Genomic_DNA"/>
</dbReference>
<evidence type="ECO:0000313" key="1">
    <source>
        <dbReference type="EMBL" id="KFM63191.1"/>
    </source>
</evidence>
<proteinExistence type="predicted"/>
<organism evidence="1 2">
    <name type="scientific">Stegodyphus mimosarum</name>
    <name type="common">African social velvet spider</name>
    <dbReference type="NCBI Taxonomy" id="407821"/>
    <lineage>
        <taxon>Eukaryota</taxon>
        <taxon>Metazoa</taxon>
        <taxon>Ecdysozoa</taxon>
        <taxon>Arthropoda</taxon>
        <taxon>Chelicerata</taxon>
        <taxon>Arachnida</taxon>
        <taxon>Araneae</taxon>
        <taxon>Araneomorphae</taxon>
        <taxon>Entelegynae</taxon>
        <taxon>Eresoidea</taxon>
        <taxon>Eresidae</taxon>
        <taxon>Stegodyphus</taxon>
    </lineage>
</organism>
<evidence type="ECO:0008006" key="3">
    <source>
        <dbReference type="Google" id="ProtNLM"/>
    </source>
</evidence>
<sequence length="314" mass="35992">MSLQDAQNSFCLILNSLSEEDRSKFFSWCKEQFSIGATHEYKEAYFDLRTIAEDIKTLIPLEAILPSERVMHANIFNVKKHLKPEDINKPIIHVDSFLFEDDQIDDLVEEGKLSRNYCRNCGSINVTPITFVSHSASVQRSEFIFRYILPDLKDKVILDVGSRLGALLYGAYYYSSASKIIGVEINEDLCKLQNHIIGKYSLDNRIEVIHNDICNIPEVVQAANVILLNNPFECFLSKNEQIKIWTWLRNVIKSGTMLVTVPSLEETFSNLQVNLDVSWVSKMHIDPDSIKMDDIDLLSEICLHSCKWVPPRSD</sequence>
<dbReference type="Gene3D" id="3.40.50.150">
    <property type="entry name" value="Vaccinia Virus protein VP39"/>
    <property type="match status" value="1"/>
</dbReference>
<dbReference type="InterPro" id="IPR029063">
    <property type="entry name" value="SAM-dependent_MTases_sf"/>
</dbReference>
<protein>
    <recommendedName>
        <fullName evidence="3">Methyltransferase domain-containing protein</fullName>
    </recommendedName>
</protein>
<accession>A0A087TDK2</accession>
<gene>
    <name evidence="1" type="ORF">X975_23741</name>
</gene>
<dbReference type="GO" id="GO:0008168">
    <property type="term" value="F:methyltransferase activity"/>
    <property type="evidence" value="ECO:0007669"/>
    <property type="project" value="TreeGrafter"/>
</dbReference>
<dbReference type="Proteomes" id="UP000054359">
    <property type="component" value="Unassembled WGS sequence"/>
</dbReference>
<dbReference type="STRING" id="407821.A0A087TDK2"/>
<dbReference type="InterPro" id="IPR026669">
    <property type="entry name" value="Arsenite_MeTrfase-like"/>
</dbReference>
<evidence type="ECO:0000313" key="2">
    <source>
        <dbReference type="Proteomes" id="UP000054359"/>
    </source>
</evidence>
<dbReference type="SUPFAM" id="SSF53335">
    <property type="entry name" value="S-adenosyl-L-methionine-dependent methyltransferases"/>
    <property type="match status" value="1"/>
</dbReference>
<reference evidence="1 2" key="1">
    <citation type="submission" date="2013-11" db="EMBL/GenBank/DDBJ databases">
        <title>Genome sequencing of Stegodyphus mimosarum.</title>
        <authorList>
            <person name="Bechsgaard J."/>
        </authorList>
    </citation>
    <scope>NUCLEOTIDE SEQUENCE [LARGE SCALE GENOMIC DNA]</scope>
</reference>
<dbReference type="PANTHER" id="PTHR43675:SF1">
    <property type="entry name" value="RIKEN CDNA 2700097O09 GENE"/>
    <property type="match status" value="1"/>
</dbReference>
<feature type="non-terminal residue" evidence="1">
    <location>
        <position position="314"/>
    </location>
</feature>
<dbReference type="PANTHER" id="PTHR43675">
    <property type="entry name" value="ARSENITE METHYLTRANSFERASE"/>
    <property type="match status" value="1"/>
</dbReference>